<accession>A0A974SCZ2</accession>
<keyword evidence="3" id="KW-1185">Reference proteome</keyword>
<dbReference type="EMBL" id="CP068595">
    <property type="protein sequence ID" value="QQZ61933.1"/>
    <property type="molecule type" value="Genomic_DNA"/>
</dbReference>
<evidence type="ECO:0000256" key="1">
    <source>
        <dbReference type="SAM" id="MobiDB-lite"/>
    </source>
</evidence>
<feature type="compositionally biased region" description="Basic and acidic residues" evidence="1">
    <location>
        <begin position="1"/>
        <end position="19"/>
    </location>
</feature>
<gene>
    <name evidence="2" type="primary">yyaC</name>
    <name evidence="2" type="ORF">JI735_04310</name>
</gene>
<dbReference type="GO" id="GO:0006508">
    <property type="term" value="P:proteolysis"/>
    <property type="evidence" value="ECO:0007669"/>
    <property type="project" value="UniProtKB-KW"/>
</dbReference>
<dbReference type="AlphaFoldDB" id="A0A974SCZ2"/>
<protein>
    <submittedName>
        <fullName evidence="2">Spore protease YyaC</fullName>
    </submittedName>
</protein>
<keyword evidence="2" id="KW-0378">Hydrolase</keyword>
<dbReference type="GO" id="GO:0008233">
    <property type="term" value="F:peptidase activity"/>
    <property type="evidence" value="ECO:0007669"/>
    <property type="project" value="UniProtKB-KW"/>
</dbReference>
<keyword evidence="2" id="KW-0645">Protease</keyword>
<proteinExistence type="predicted"/>
<dbReference type="NCBIfam" id="TIGR02841">
    <property type="entry name" value="spore_YyaC"/>
    <property type="match status" value="1"/>
</dbReference>
<dbReference type="InterPro" id="IPR023430">
    <property type="entry name" value="Pept_HybD-like_dom_sf"/>
</dbReference>
<dbReference type="InterPro" id="IPR009665">
    <property type="entry name" value="YyaC"/>
</dbReference>
<feature type="region of interest" description="Disordered" evidence="1">
    <location>
        <begin position="1"/>
        <end position="20"/>
    </location>
</feature>
<dbReference type="SUPFAM" id="SSF53163">
    <property type="entry name" value="HybD-like"/>
    <property type="match status" value="1"/>
</dbReference>
<dbReference type="Pfam" id="PF06866">
    <property type="entry name" value="DUF1256"/>
    <property type="match status" value="1"/>
</dbReference>
<name>A0A974SCZ2_9BACL</name>
<dbReference type="KEGG" id="pson:JI735_04310"/>
<reference evidence="2 3" key="1">
    <citation type="submission" date="2021-01" db="EMBL/GenBank/DDBJ databases">
        <title>Whole genome sequence of Paenibacillus sonchi LMG 24727 for comparative genomics.</title>
        <authorList>
            <person name="Lee G."/>
            <person name="Kim M.-J."/>
            <person name="Lim K."/>
            <person name="Shin J.-H."/>
        </authorList>
    </citation>
    <scope>NUCLEOTIDE SEQUENCE [LARGE SCALE GENOMIC DNA]</scope>
    <source>
        <strain evidence="2 3">LMG 24727</strain>
    </source>
</reference>
<dbReference type="Proteomes" id="UP000595841">
    <property type="component" value="Chromosome"/>
</dbReference>
<organism evidence="2 3">
    <name type="scientific">Paenibacillus sonchi</name>
    <dbReference type="NCBI Taxonomy" id="373687"/>
    <lineage>
        <taxon>Bacteria</taxon>
        <taxon>Bacillati</taxon>
        <taxon>Bacillota</taxon>
        <taxon>Bacilli</taxon>
        <taxon>Bacillales</taxon>
        <taxon>Paenibacillaceae</taxon>
        <taxon>Paenibacillus</taxon>
        <taxon>Paenibacillus sonchi group</taxon>
    </lineage>
</organism>
<sequence>MGYKKQKEARTLAIREQESRKRKKRDASGLIFFFREIASQHPPEQITFLCIGTDRSTGDALGPLTGSQLLEQGFPHVSGTMPSPCDADNLEARIAEIPAGQIVIAVDACLGPPASLGYFLTADEPLRPAQSVGLNLPAVGHYSLAAIVDVYGPRPYRTLQSTPLHRVMVMAKQIALAAAAGFGMETGKAFQD</sequence>
<evidence type="ECO:0000313" key="3">
    <source>
        <dbReference type="Proteomes" id="UP000595841"/>
    </source>
</evidence>
<evidence type="ECO:0000313" key="2">
    <source>
        <dbReference type="EMBL" id="QQZ61933.1"/>
    </source>
</evidence>